<protein>
    <submittedName>
        <fullName evidence="9">Aminotransferase class I/II-fold pyridoxal phosphate-dependent enzyme</fullName>
    </submittedName>
</protein>
<evidence type="ECO:0000256" key="5">
    <source>
        <dbReference type="ARBA" id="ARBA00037999"/>
    </source>
</evidence>
<dbReference type="GO" id="GO:0008483">
    <property type="term" value="F:transaminase activity"/>
    <property type="evidence" value="ECO:0007669"/>
    <property type="project" value="UniProtKB-KW"/>
</dbReference>
<evidence type="ECO:0000313" key="9">
    <source>
        <dbReference type="EMBL" id="NEY73439.1"/>
    </source>
</evidence>
<dbReference type="Proteomes" id="UP000481043">
    <property type="component" value="Unassembled WGS sequence"/>
</dbReference>
<comment type="similarity">
    <text evidence="5 6">Belongs to the DegT/DnrJ/EryC1 family.</text>
</comment>
<evidence type="ECO:0000256" key="6">
    <source>
        <dbReference type="RuleBase" id="RU004508"/>
    </source>
</evidence>
<keyword evidence="7" id="KW-0472">Membrane</keyword>
<feature type="transmembrane region" description="Helical" evidence="7">
    <location>
        <begin position="12"/>
        <end position="37"/>
    </location>
</feature>
<dbReference type="Gene3D" id="3.90.1150.10">
    <property type="entry name" value="Aspartate Aminotransferase, domain 1"/>
    <property type="match status" value="1"/>
</dbReference>
<dbReference type="InterPro" id="IPR015422">
    <property type="entry name" value="PyrdxlP-dep_Trfase_small"/>
</dbReference>
<gene>
    <name evidence="9" type="ORF">G4D63_17020</name>
</gene>
<accession>A0A6M0QCJ6</accession>
<keyword evidence="4 6" id="KW-0663">Pyridoxal phosphate</keyword>
<dbReference type="AlphaFoldDB" id="A0A6M0QCJ6"/>
<dbReference type="GO" id="GO:0000271">
    <property type="term" value="P:polysaccharide biosynthetic process"/>
    <property type="evidence" value="ECO:0007669"/>
    <property type="project" value="TreeGrafter"/>
</dbReference>
<keyword evidence="10" id="KW-1185">Reference proteome</keyword>
<keyword evidence="2 9" id="KW-0032">Aminotransferase</keyword>
<dbReference type="InterPro" id="IPR000653">
    <property type="entry name" value="DegT/StrS_aminotransferase"/>
</dbReference>
<sequence>MYVNLYKRLFDLFFSICLLILFSPVMMAVAIVVKLTLGSPILFRQKRPGLQGQPFEIYKFRTMTNGTDEAGQLVSDEKRVTKIGQLLRKYSVDELPQLINVIKGEMSLIGPRPLMMEYLPLYNSFQKRRHEMKPGLTGWAQVNGRNAISWDQKFKLDVWYVDHCSLYLDLKIMMFTLKKVVSTRDVQSPGHVNMPFFTGNNEDDRKQNTPIFLSPPDMGEVERNLLIEAFDSNWIAPLGPHVDLFEKEFAEMIGSKGAVATSSGTAALHLALRLLDVGPGDLVFCSSLTFVASANPILYQGAEPIFIDSDRDTWNMCPQALRKAFEICMGQYGKLPKAVIVVNLYGQCAKYDEIKEICDYYHVPIIEDAAESLGATYKGKPSGTFGEFGVFSFNGNKIITTSGGGMLVSENLEALKKARYLASQARLPAVHYQHEEVGYNYRLSNLLAAVGRGQLTKLSQKVQKKREIFNTYCNELSMFQGIEFMPEMTDAYSTKWLTCMIIDQKLTKINRNLILEAMQKQNIEARPVWKPLHLQPVYKNKPFITIQENGSVAEHLFKNGICLPSGTSLTTIEQKRVIHVIKSALGQNQSEVT</sequence>
<dbReference type="GO" id="GO:0030170">
    <property type="term" value="F:pyridoxal phosphate binding"/>
    <property type="evidence" value="ECO:0007669"/>
    <property type="project" value="TreeGrafter"/>
</dbReference>
<feature type="domain" description="Bacterial sugar transferase" evidence="8">
    <location>
        <begin position="7"/>
        <end position="181"/>
    </location>
</feature>
<evidence type="ECO:0000256" key="7">
    <source>
        <dbReference type="SAM" id="Phobius"/>
    </source>
</evidence>
<keyword evidence="7" id="KW-0812">Transmembrane</keyword>
<proteinExistence type="inferred from homology"/>
<evidence type="ECO:0000313" key="10">
    <source>
        <dbReference type="Proteomes" id="UP000481043"/>
    </source>
</evidence>
<dbReference type="InterPro" id="IPR015424">
    <property type="entry name" value="PyrdxlP-dep_Trfase"/>
</dbReference>
<reference evidence="9 10" key="1">
    <citation type="submission" date="2020-02" db="EMBL/GenBank/DDBJ databases">
        <title>Bacillus aquiflavi sp. nov., isolated from yellow water of strong flavor Chinese baijiu in Yibin region of China.</title>
        <authorList>
            <person name="Xie J."/>
        </authorList>
    </citation>
    <scope>NUCLEOTIDE SEQUENCE [LARGE SCALE GENOMIC DNA]</scope>
    <source>
        <strain evidence="9 10">SA4</strain>
    </source>
</reference>
<dbReference type="InterPro" id="IPR015421">
    <property type="entry name" value="PyrdxlP-dep_Trfase_major"/>
</dbReference>
<dbReference type="PANTHER" id="PTHR30244:SF34">
    <property type="entry name" value="DTDP-4-AMINO-4,6-DIDEOXYGALACTOSE TRANSAMINASE"/>
    <property type="match status" value="1"/>
</dbReference>
<evidence type="ECO:0000256" key="1">
    <source>
        <dbReference type="ARBA" id="ARBA00001933"/>
    </source>
</evidence>
<dbReference type="EMBL" id="JAAIWM010000007">
    <property type="protein sequence ID" value="NEY73439.1"/>
    <property type="molecule type" value="Genomic_DNA"/>
</dbReference>
<keyword evidence="7" id="KW-1133">Transmembrane helix</keyword>
<comment type="cofactor">
    <cofactor evidence="1">
        <name>pyridoxal 5'-phosphate</name>
        <dbReference type="ChEBI" id="CHEBI:597326"/>
    </cofactor>
</comment>
<organism evidence="9 10">
    <name type="scientific">Bacillus mesophilus</name>
    <dbReference type="NCBI Taxonomy" id="1808955"/>
    <lineage>
        <taxon>Bacteria</taxon>
        <taxon>Bacillati</taxon>
        <taxon>Bacillota</taxon>
        <taxon>Bacilli</taxon>
        <taxon>Bacillales</taxon>
        <taxon>Bacillaceae</taxon>
        <taxon>Bacillus</taxon>
    </lineage>
</organism>
<dbReference type="CDD" id="cd00616">
    <property type="entry name" value="AHBA_syn"/>
    <property type="match status" value="1"/>
</dbReference>
<evidence type="ECO:0000256" key="3">
    <source>
        <dbReference type="ARBA" id="ARBA00022679"/>
    </source>
</evidence>
<keyword evidence="3 9" id="KW-0808">Transferase</keyword>
<evidence type="ECO:0000256" key="2">
    <source>
        <dbReference type="ARBA" id="ARBA00022576"/>
    </source>
</evidence>
<dbReference type="InterPro" id="IPR003362">
    <property type="entry name" value="Bact_transf"/>
</dbReference>
<dbReference type="RefSeq" id="WP_163180985.1">
    <property type="nucleotide sequence ID" value="NZ_JAAIWM010000007.1"/>
</dbReference>
<evidence type="ECO:0000256" key="4">
    <source>
        <dbReference type="ARBA" id="ARBA00022898"/>
    </source>
</evidence>
<dbReference type="Pfam" id="PF02397">
    <property type="entry name" value="Bac_transf"/>
    <property type="match status" value="1"/>
</dbReference>
<name>A0A6M0QCJ6_9BACI</name>
<dbReference type="PANTHER" id="PTHR30244">
    <property type="entry name" value="TRANSAMINASE"/>
    <property type="match status" value="1"/>
</dbReference>
<dbReference type="SUPFAM" id="SSF53383">
    <property type="entry name" value="PLP-dependent transferases"/>
    <property type="match status" value="1"/>
</dbReference>
<evidence type="ECO:0000259" key="8">
    <source>
        <dbReference type="Pfam" id="PF02397"/>
    </source>
</evidence>
<dbReference type="FunFam" id="3.40.640.10:FF:000090">
    <property type="entry name" value="Pyridoxal phosphate-dependent aminotransferase"/>
    <property type="match status" value="1"/>
</dbReference>
<comment type="caution">
    <text evidence="9">The sequence shown here is derived from an EMBL/GenBank/DDBJ whole genome shotgun (WGS) entry which is preliminary data.</text>
</comment>
<dbReference type="Pfam" id="PF01041">
    <property type="entry name" value="DegT_DnrJ_EryC1"/>
    <property type="match status" value="1"/>
</dbReference>
<dbReference type="Gene3D" id="3.40.640.10">
    <property type="entry name" value="Type I PLP-dependent aspartate aminotransferase-like (Major domain)"/>
    <property type="match status" value="1"/>
</dbReference>